<keyword evidence="3" id="KW-0479">Metal-binding</keyword>
<comment type="cofactor">
    <cofactor evidence="1">
        <name>Zn(2+)</name>
        <dbReference type="ChEBI" id="CHEBI:29105"/>
    </cofactor>
</comment>
<gene>
    <name evidence="5" type="ORF">GCM10023094_36160</name>
</gene>
<proteinExistence type="predicted"/>
<sequence>MTRKVILTVAPTGGMATKAQSPHLPTTPQEIADDVAGCWEAGASVVAVHARRADGLATCDPDVYSEINTLIRDRTDIVINNSTGGGIHGDLPIRLNEDLWELDWHERIKGIDGVGCEMATLDSHTITATFEGREHLVTTTPKRSRWLAGEMAKRGIKPEWEVFNLGHILSDFTALTAEGLDKAPYYCNIVLGGHRAFQGGLPYTPKILQMLVEHLPEGTVWGVSGIGPTQLPATTHGLLLGGHMRVGLEDNLYYSHGRLATNLELVQRAVRIITELGYEVATPAEAREMLGLAQLDAVSA</sequence>
<evidence type="ECO:0000256" key="3">
    <source>
        <dbReference type="ARBA" id="ARBA00022723"/>
    </source>
</evidence>
<evidence type="ECO:0000313" key="5">
    <source>
        <dbReference type="EMBL" id="GAA4483904.1"/>
    </source>
</evidence>
<dbReference type="InterPro" id="IPR008567">
    <property type="entry name" value="BKACE"/>
</dbReference>
<keyword evidence="6" id="KW-1185">Reference proteome</keyword>
<evidence type="ECO:0000256" key="4">
    <source>
        <dbReference type="ARBA" id="ARBA00022833"/>
    </source>
</evidence>
<dbReference type="PANTHER" id="PTHR37418">
    <property type="entry name" value="3-KETO-5-AMINOHEXANOATE CLEAVAGE ENZYME-RELATED"/>
    <property type="match status" value="1"/>
</dbReference>
<evidence type="ECO:0000313" key="6">
    <source>
        <dbReference type="Proteomes" id="UP001501183"/>
    </source>
</evidence>
<reference evidence="6" key="1">
    <citation type="journal article" date="2019" name="Int. J. Syst. Evol. Microbiol.">
        <title>The Global Catalogue of Microorganisms (GCM) 10K type strain sequencing project: providing services to taxonomists for standard genome sequencing and annotation.</title>
        <authorList>
            <consortium name="The Broad Institute Genomics Platform"/>
            <consortium name="The Broad Institute Genome Sequencing Center for Infectious Disease"/>
            <person name="Wu L."/>
            <person name="Ma J."/>
        </authorList>
    </citation>
    <scope>NUCLEOTIDE SEQUENCE [LARGE SCALE GENOMIC DNA]</scope>
    <source>
        <strain evidence="6">JCM 32206</strain>
    </source>
</reference>
<evidence type="ECO:0000256" key="2">
    <source>
        <dbReference type="ARBA" id="ARBA00022679"/>
    </source>
</evidence>
<accession>A0ABP8PBK3</accession>
<dbReference type="Gene3D" id="3.20.20.70">
    <property type="entry name" value="Aldolase class I"/>
    <property type="match status" value="1"/>
</dbReference>
<comment type="caution">
    <text evidence="5">The sequence shown here is derived from an EMBL/GenBank/DDBJ whole genome shotgun (WGS) entry which is preliminary data.</text>
</comment>
<dbReference type="PANTHER" id="PTHR37418:SF2">
    <property type="entry name" value="3-KETO-5-AMINOHEXANOATE CLEAVAGE ENZYME"/>
    <property type="match status" value="1"/>
</dbReference>
<dbReference type="EMBL" id="BAABFB010000057">
    <property type="protein sequence ID" value="GAA4483904.1"/>
    <property type="molecule type" value="Genomic_DNA"/>
</dbReference>
<name>A0ABP8PBK3_9NOCA</name>
<organism evidence="5 6">
    <name type="scientific">Rhodococcus olei</name>
    <dbReference type="NCBI Taxonomy" id="2161675"/>
    <lineage>
        <taxon>Bacteria</taxon>
        <taxon>Bacillati</taxon>
        <taxon>Actinomycetota</taxon>
        <taxon>Actinomycetes</taxon>
        <taxon>Mycobacteriales</taxon>
        <taxon>Nocardiaceae</taxon>
        <taxon>Rhodococcus</taxon>
    </lineage>
</organism>
<evidence type="ECO:0000256" key="1">
    <source>
        <dbReference type="ARBA" id="ARBA00001947"/>
    </source>
</evidence>
<protein>
    <submittedName>
        <fullName evidence="5">3-keto-5-aminohexanoate cleavage protein</fullName>
    </submittedName>
</protein>
<dbReference type="Pfam" id="PF05853">
    <property type="entry name" value="BKACE"/>
    <property type="match status" value="1"/>
</dbReference>
<dbReference type="InterPro" id="IPR013785">
    <property type="entry name" value="Aldolase_TIM"/>
</dbReference>
<keyword evidence="4" id="KW-0862">Zinc</keyword>
<dbReference type="Proteomes" id="UP001501183">
    <property type="component" value="Unassembled WGS sequence"/>
</dbReference>
<dbReference type="RefSeq" id="WP_345348056.1">
    <property type="nucleotide sequence ID" value="NZ_BAABFB010000057.1"/>
</dbReference>
<keyword evidence="2" id="KW-0808">Transferase</keyword>